<evidence type="ECO:0000256" key="11">
    <source>
        <dbReference type="RuleBase" id="RU003826"/>
    </source>
</evidence>
<dbReference type="OrthoDB" id="9810880at2"/>
<sequence>MDTGAFRLYLITDRKTVPQGRTLLQCVEQALCGGVRAVQLRDKDLPADELYRCGLALRSLTARFGARLLVNDRIDVALATGADGVHLGEHSLPTAEARRLLGQNAIIGRSVHHPEAIHPAAQEGADFVTFSPIYFTPSKAPFGAPQGLEALRCACACSPLPVLALGGIQQGRIREVRAAGAAGVALISAILAAANPEAATRALLAEMDEPLA</sequence>
<dbReference type="Pfam" id="PF02581">
    <property type="entry name" value="TMP-TENI"/>
    <property type="match status" value="1"/>
</dbReference>
<feature type="binding site" evidence="10">
    <location>
        <position position="139"/>
    </location>
    <ligand>
        <name>4-amino-2-methyl-5-(diphosphooxymethyl)pyrimidine</name>
        <dbReference type="ChEBI" id="CHEBI:57841"/>
    </ligand>
</feature>
<feature type="domain" description="Thiamine phosphate synthase/TenI" evidence="13">
    <location>
        <begin position="8"/>
        <end position="190"/>
    </location>
</feature>
<comment type="catalytic activity">
    <reaction evidence="7 10 11">
        <text>4-methyl-5-(2-phosphooxyethyl)-thiazole + 4-amino-2-methyl-5-(diphosphooxymethyl)pyrimidine + H(+) = thiamine phosphate + diphosphate</text>
        <dbReference type="Rhea" id="RHEA:22328"/>
        <dbReference type="ChEBI" id="CHEBI:15378"/>
        <dbReference type="ChEBI" id="CHEBI:33019"/>
        <dbReference type="ChEBI" id="CHEBI:37575"/>
        <dbReference type="ChEBI" id="CHEBI:57841"/>
        <dbReference type="ChEBI" id="CHEBI:58296"/>
        <dbReference type="EC" id="2.5.1.3"/>
    </reaction>
</comment>
<dbReference type="Gene3D" id="3.20.20.70">
    <property type="entry name" value="Aldolase class I"/>
    <property type="match status" value="1"/>
</dbReference>
<dbReference type="UniPathway" id="UPA00060">
    <property type="reaction ID" value="UER00141"/>
</dbReference>
<keyword evidence="5 10" id="KW-0460">Magnesium</keyword>
<keyword evidence="4 10" id="KW-0479">Metal-binding</keyword>
<dbReference type="AlphaFoldDB" id="A0A1L3GKH3"/>
<gene>
    <name evidence="10" type="primary">thiE</name>
    <name evidence="14" type="ORF">A7E75_04045</name>
</gene>
<evidence type="ECO:0000256" key="7">
    <source>
        <dbReference type="ARBA" id="ARBA00047334"/>
    </source>
</evidence>
<feature type="binding site" evidence="10">
    <location>
        <position position="110"/>
    </location>
    <ligand>
        <name>4-amino-2-methyl-5-(diphosphooxymethyl)pyrimidine</name>
        <dbReference type="ChEBI" id="CHEBI:57841"/>
    </ligand>
</feature>
<name>A0A1L3GKH3_SYNAC</name>
<dbReference type="CDD" id="cd00564">
    <property type="entry name" value="TMP_TenI"/>
    <property type="match status" value="1"/>
</dbReference>
<evidence type="ECO:0000256" key="8">
    <source>
        <dbReference type="ARBA" id="ARBA00047851"/>
    </source>
</evidence>
<comment type="pathway">
    <text evidence="2 10 12">Cofactor biosynthesis; thiamine diphosphate biosynthesis; thiamine phosphate from 4-amino-2-methyl-5-diphosphomethylpyrimidine and 4-methyl-5-(2-phosphoethyl)-thiazole: step 1/1.</text>
</comment>
<feature type="binding site" evidence="10">
    <location>
        <begin position="39"/>
        <end position="43"/>
    </location>
    <ligand>
        <name>4-amino-2-methyl-5-(diphosphooxymethyl)pyrimidine</name>
        <dbReference type="ChEBI" id="CHEBI:57841"/>
    </ligand>
</feature>
<accession>A0A1L3GKH3</accession>
<dbReference type="GO" id="GO:0009228">
    <property type="term" value="P:thiamine biosynthetic process"/>
    <property type="evidence" value="ECO:0007669"/>
    <property type="project" value="UniProtKB-KW"/>
</dbReference>
<proteinExistence type="inferred from homology"/>
<feature type="binding site" evidence="10">
    <location>
        <position position="167"/>
    </location>
    <ligand>
        <name>2-[(2R,5Z)-2-carboxy-4-methylthiazol-5(2H)-ylidene]ethyl phosphate</name>
        <dbReference type="ChEBI" id="CHEBI:62899"/>
    </ligand>
</feature>
<comment type="similarity">
    <text evidence="10 11">Belongs to the thiamine-phosphate synthase family.</text>
</comment>
<evidence type="ECO:0000256" key="6">
    <source>
        <dbReference type="ARBA" id="ARBA00022977"/>
    </source>
</evidence>
<feature type="binding site" evidence="10">
    <location>
        <begin position="136"/>
        <end position="138"/>
    </location>
    <ligand>
        <name>2-[(2R,5Z)-2-carboxy-4-methylthiazol-5(2H)-ylidene]ethyl phosphate</name>
        <dbReference type="ChEBI" id="CHEBI:62899"/>
    </ligand>
</feature>
<feature type="binding site" evidence="10">
    <location>
        <position position="72"/>
    </location>
    <ligand>
        <name>Mg(2+)</name>
        <dbReference type="ChEBI" id="CHEBI:18420"/>
    </ligand>
</feature>
<dbReference type="KEGG" id="pace:A6070_12680"/>
<dbReference type="InterPro" id="IPR022998">
    <property type="entry name" value="ThiamineP_synth_TenI"/>
</dbReference>
<feature type="binding site" evidence="10">
    <location>
        <position position="71"/>
    </location>
    <ligand>
        <name>4-amino-2-methyl-5-(diphosphooxymethyl)pyrimidine</name>
        <dbReference type="ChEBI" id="CHEBI:57841"/>
    </ligand>
</feature>
<evidence type="ECO:0000256" key="5">
    <source>
        <dbReference type="ARBA" id="ARBA00022842"/>
    </source>
</evidence>
<evidence type="ECO:0000256" key="3">
    <source>
        <dbReference type="ARBA" id="ARBA00022679"/>
    </source>
</evidence>
<protein>
    <recommendedName>
        <fullName evidence="10">Thiamine-phosphate synthase</fullName>
        <shortName evidence="10">TP synthase</shortName>
        <shortName evidence="10">TPS</shortName>
        <ecNumber evidence="10">2.5.1.3</ecNumber>
    </recommendedName>
    <alternativeName>
        <fullName evidence="10">Thiamine-phosphate pyrophosphorylase</fullName>
        <shortName evidence="10">TMP pyrophosphorylase</shortName>
        <shortName evidence="10">TMP-PPase</shortName>
    </alternativeName>
</protein>
<reference evidence="14 15" key="1">
    <citation type="journal article" date="2017" name="Genome Announc.">
        <title>Complete Genome Sequences of Two Acetylene-Fermenting Pelobacter acetylenicus Strains.</title>
        <authorList>
            <person name="Sutton J.M."/>
            <person name="Baesman S.M."/>
            <person name="Fierst J.L."/>
            <person name="Poret-Peterson A.T."/>
            <person name="Oremland R.S."/>
            <person name="Dunlap D.S."/>
            <person name="Akob D.M."/>
        </authorList>
    </citation>
    <scope>NUCLEOTIDE SEQUENCE [LARGE SCALE GENOMIC DNA]</scope>
    <source>
        <strain evidence="14 15">DSM 3247</strain>
    </source>
</reference>
<dbReference type="RefSeq" id="WP_072288004.1">
    <property type="nucleotide sequence ID" value="NZ_CP015455.1"/>
</dbReference>
<keyword evidence="15" id="KW-1185">Reference proteome</keyword>
<evidence type="ECO:0000259" key="13">
    <source>
        <dbReference type="Pfam" id="PF02581"/>
    </source>
</evidence>
<dbReference type="InterPro" id="IPR034291">
    <property type="entry name" value="TMP_synthase"/>
</dbReference>
<dbReference type="GO" id="GO:0009229">
    <property type="term" value="P:thiamine diphosphate biosynthetic process"/>
    <property type="evidence" value="ECO:0007669"/>
    <property type="project" value="UniProtKB-UniRule"/>
</dbReference>
<organism evidence="14 15">
    <name type="scientific">Syntrophotalea acetylenica</name>
    <name type="common">Pelobacter acetylenicus</name>
    <dbReference type="NCBI Taxonomy" id="29542"/>
    <lineage>
        <taxon>Bacteria</taxon>
        <taxon>Pseudomonadati</taxon>
        <taxon>Thermodesulfobacteriota</taxon>
        <taxon>Desulfuromonadia</taxon>
        <taxon>Desulfuromonadales</taxon>
        <taxon>Syntrophotaleaceae</taxon>
        <taxon>Syntrophotalea</taxon>
    </lineage>
</organism>
<keyword evidence="3 10" id="KW-0808">Transferase</keyword>
<dbReference type="PANTHER" id="PTHR20857">
    <property type="entry name" value="THIAMINE-PHOSPHATE PYROPHOSPHORYLASE"/>
    <property type="match status" value="1"/>
</dbReference>
<dbReference type="EC" id="2.5.1.3" evidence="10"/>
<dbReference type="NCBIfam" id="TIGR00693">
    <property type="entry name" value="thiE"/>
    <property type="match status" value="1"/>
</dbReference>
<comment type="catalytic activity">
    <reaction evidence="9 10 11">
        <text>2-[(2R,5Z)-2-carboxy-4-methylthiazol-5(2H)-ylidene]ethyl phosphate + 4-amino-2-methyl-5-(diphosphooxymethyl)pyrimidine + 2 H(+) = thiamine phosphate + CO2 + diphosphate</text>
        <dbReference type="Rhea" id="RHEA:47844"/>
        <dbReference type="ChEBI" id="CHEBI:15378"/>
        <dbReference type="ChEBI" id="CHEBI:16526"/>
        <dbReference type="ChEBI" id="CHEBI:33019"/>
        <dbReference type="ChEBI" id="CHEBI:37575"/>
        <dbReference type="ChEBI" id="CHEBI:57841"/>
        <dbReference type="ChEBI" id="CHEBI:62899"/>
        <dbReference type="EC" id="2.5.1.3"/>
    </reaction>
</comment>
<comment type="caution">
    <text evidence="10">Lacks conserved residue(s) required for the propagation of feature annotation.</text>
</comment>
<evidence type="ECO:0000313" key="14">
    <source>
        <dbReference type="EMBL" id="APG26168.1"/>
    </source>
</evidence>
<dbReference type="STRING" id="29542.A6070_12680"/>
<evidence type="ECO:0000313" key="15">
    <source>
        <dbReference type="Proteomes" id="UP000182264"/>
    </source>
</evidence>
<dbReference type="InterPro" id="IPR013785">
    <property type="entry name" value="Aldolase_TIM"/>
</dbReference>
<feature type="binding site" evidence="10">
    <location>
        <begin position="187"/>
        <end position="188"/>
    </location>
    <ligand>
        <name>2-[(2R,5Z)-2-carboxy-4-methylthiazol-5(2H)-ylidene]ethyl phosphate</name>
        <dbReference type="ChEBI" id="CHEBI:62899"/>
    </ligand>
</feature>
<dbReference type="GO" id="GO:0004789">
    <property type="term" value="F:thiamine-phosphate diphosphorylase activity"/>
    <property type="evidence" value="ECO:0007669"/>
    <property type="project" value="UniProtKB-UniRule"/>
</dbReference>
<dbReference type="FunFam" id="3.20.20.70:FF:000096">
    <property type="entry name" value="Thiamine-phosphate synthase"/>
    <property type="match status" value="1"/>
</dbReference>
<evidence type="ECO:0000256" key="4">
    <source>
        <dbReference type="ARBA" id="ARBA00022723"/>
    </source>
</evidence>
<comment type="catalytic activity">
    <reaction evidence="8 10 11">
        <text>2-(2-carboxy-4-methylthiazol-5-yl)ethyl phosphate + 4-amino-2-methyl-5-(diphosphooxymethyl)pyrimidine + 2 H(+) = thiamine phosphate + CO2 + diphosphate</text>
        <dbReference type="Rhea" id="RHEA:47848"/>
        <dbReference type="ChEBI" id="CHEBI:15378"/>
        <dbReference type="ChEBI" id="CHEBI:16526"/>
        <dbReference type="ChEBI" id="CHEBI:33019"/>
        <dbReference type="ChEBI" id="CHEBI:37575"/>
        <dbReference type="ChEBI" id="CHEBI:57841"/>
        <dbReference type="ChEBI" id="CHEBI:62890"/>
        <dbReference type="EC" id="2.5.1.3"/>
    </reaction>
</comment>
<dbReference type="PANTHER" id="PTHR20857:SF15">
    <property type="entry name" value="THIAMINE-PHOSPHATE SYNTHASE"/>
    <property type="match status" value="1"/>
</dbReference>
<evidence type="ECO:0000256" key="10">
    <source>
        <dbReference type="HAMAP-Rule" id="MF_00097"/>
    </source>
</evidence>
<comment type="cofactor">
    <cofactor evidence="10">
        <name>Mg(2+)</name>
        <dbReference type="ChEBI" id="CHEBI:18420"/>
    </cofactor>
    <text evidence="10">Binds 1 Mg(2+) ion per subunit.</text>
</comment>
<evidence type="ECO:0000256" key="1">
    <source>
        <dbReference type="ARBA" id="ARBA00003814"/>
    </source>
</evidence>
<evidence type="ECO:0000256" key="2">
    <source>
        <dbReference type="ARBA" id="ARBA00005165"/>
    </source>
</evidence>
<dbReference type="Proteomes" id="UP000182264">
    <property type="component" value="Chromosome"/>
</dbReference>
<comment type="function">
    <text evidence="1 10">Condenses 4-methyl-5-(beta-hydroxyethyl)thiazole monophosphate (THZ-P) and 2-methyl-4-amino-5-hydroxymethyl pyrimidine pyrophosphate (HMP-PP) to form thiamine monophosphate (TMP).</text>
</comment>
<dbReference type="GO" id="GO:0000287">
    <property type="term" value="F:magnesium ion binding"/>
    <property type="evidence" value="ECO:0007669"/>
    <property type="project" value="UniProtKB-UniRule"/>
</dbReference>
<keyword evidence="6 10" id="KW-0784">Thiamine biosynthesis</keyword>
<evidence type="ECO:0000256" key="9">
    <source>
        <dbReference type="ARBA" id="ARBA00047883"/>
    </source>
</evidence>
<dbReference type="EMBL" id="CP015518">
    <property type="protein sequence ID" value="APG26168.1"/>
    <property type="molecule type" value="Genomic_DNA"/>
</dbReference>
<evidence type="ECO:0000256" key="12">
    <source>
        <dbReference type="RuleBase" id="RU004253"/>
    </source>
</evidence>
<dbReference type="GO" id="GO:0005737">
    <property type="term" value="C:cytoplasm"/>
    <property type="evidence" value="ECO:0007669"/>
    <property type="project" value="TreeGrafter"/>
</dbReference>
<dbReference type="SUPFAM" id="SSF51391">
    <property type="entry name" value="Thiamin phosphate synthase"/>
    <property type="match status" value="1"/>
</dbReference>
<dbReference type="HAMAP" id="MF_00097">
    <property type="entry name" value="TMP_synthase"/>
    <property type="match status" value="1"/>
</dbReference>
<dbReference type="InterPro" id="IPR036206">
    <property type="entry name" value="ThiamineP_synth_sf"/>
</dbReference>